<feature type="domain" description="Myb-like" evidence="5">
    <location>
        <begin position="773"/>
        <end position="817"/>
    </location>
</feature>
<dbReference type="SUPFAM" id="SSF46689">
    <property type="entry name" value="Homeodomain-like"/>
    <property type="match status" value="1"/>
</dbReference>
<feature type="compositionally biased region" description="Low complexity" evidence="4">
    <location>
        <begin position="1091"/>
        <end position="1104"/>
    </location>
</feature>
<feature type="compositionally biased region" description="Low complexity" evidence="4">
    <location>
        <begin position="469"/>
        <end position="484"/>
    </location>
</feature>
<dbReference type="Gene3D" id="1.10.10.60">
    <property type="entry name" value="Homeodomain-like"/>
    <property type="match status" value="2"/>
</dbReference>
<dbReference type="InterPro" id="IPR051651">
    <property type="entry name" value="DMTF1_DNA-bind_reg"/>
</dbReference>
<dbReference type="VEuPathDB" id="FungiDB:GGTG_02440"/>
<reference evidence="9" key="1">
    <citation type="submission" date="2010-07" db="EMBL/GenBank/DDBJ databases">
        <title>The genome sequence of Gaeumannomyces graminis var. tritici strain R3-111a-1.</title>
        <authorList>
            <consortium name="The Broad Institute Genome Sequencing Platform"/>
            <person name="Ma L.-J."/>
            <person name="Dead R."/>
            <person name="Young S."/>
            <person name="Zeng Q."/>
            <person name="Koehrsen M."/>
            <person name="Alvarado L."/>
            <person name="Berlin A."/>
            <person name="Chapman S.B."/>
            <person name="Chen Z."/>
            <person name="Freedman E."/>
            <person name="Gellesch M."/>
            <person name="Goldberg J."/>
            <person name="Griggs A."/>
            <person name="Gujja S."/>
            <person name="Heilman E.R."/>
            <person name="Heiman D."/>
            <person name="Hepburn T."/>
            <person name="Howarth C."/>
            <person name="Jen D."/>
            <person name="Larson L."/>
            <person name="Mehta T."/>
            <person name="Neiman D."/>
            <person name="Pearson M."/>
            <person name="Roberts A."/>
            <person name="Saif S."/>
            <person name="Shea T."/>
            <person name="Shenoy N."/>
            <person name="Sisk P."/>
            <person name="Stolte C."/>
            <person name="Sykes S."/>
            <person name="Walk T."/>
            <person name="White J."/>
            <person name="Yandava C."/>
            <person name="Haas B."/>
            <person name="Nusbaum C."/>
            <person name="Birren B."/>
        </authorList>
    </citation>
    <scope>NUCLEOTIDE SEQUENCE [LARGE SCALE GENOMIC DNA]</scope>
    <source>
        <strain evidence="9">R3-111a-1</strain>
    </source>
</reference>
<dbReference type="eggNOG" id="KOG0051">
    <property type="taxonomic scope" value="Eukaryota"/>
</dbReference>
<reference evidence="8" key="4">
    <citation type="journal article" date="2015" name="G3 (Bethesda)">
        <title>Genome sequences of three phytopathogenic species of the Magnaporthaceae family of fungi.</title>
        <authorList>
            <person name="Okagaki L.H."/>
            <person name="Nunes C.C."/>
            <person name="Sailsbery J."/>
            <person name="Clay B."/>
            <person name="Brown D."/>
            <person name="John T."/>
            <person name="Oh Y."/>
            <person name="Young N."/>
            <person name="Fitzgerald M."/>
            <person name="Haas B.J."/>
            <person name="Zeng Q."/>
            <person name="Young S."/>
            <person name="Adiconis X."/>
            <person name="Fan L."/>
            <person name="Levin J.Z."/>
            <person name="Mitchell T.K."/>
            <person name="Okubara P.A."/>
            <person name="Farman M.L."/>
            <person name="Kohn L.M."/>
            <person name="Birren B."/>
            <person name="Ma L.-J."/>
            <person name="Dean R.A."/>
        </authorList>
    </citation>
    <scope>NUCLEOTIDE SEQUENCE</scope>
    <source>
        <strain evidence="8">R3-111a-1</strain>
    </source>
</reference>
<dbReference type="PANTHER" id="PTHR46380">
    <property type="entry name" value="CYCLIN-D-BINDING MYB-LIKE TRANSCRIPTION FACTOR 1"/>
    <property type="match status" value="1"/>
</dbReference>
<dbReference type="PROSITE" id="PS50090">
    <property type="entry name" value="MYB_LIKE"/>
    <property type="match status" value="2"/>
</dbReference>
<feature type="compositionally biased region" description="Basic residues" evidence="4">
    <location>
        <begin position="243"/>
        <end position="252"/>
    </location>
</feature>
<feature type="domain" description="Myb-like" evidence="5">
    <location>
        <begin position="820"/>
        <end position="890"/>
    </location>
</feature>
<dbReference type="SMART" id="SM00717">
    <property type="entry name" value="SANT"/>
    <property type="match status" value="3"/>
</dbReference>
<evidence type="ECO:0000313" key="9">
    <source>
        <dbReference type="Proteomes" id="UP000006039"/>
    </source>
</evidence>
<comment type="subcellular location">
    <subcellularLocation>
        <location evidence="1">Nucleus</location>
    </subcellularLocation>
</comment>
<feature type="compositionally biased region" description="Polar residues" evidence="4">
    <location>
        <begin position="197"/>
        <end position="207"/>
    </location>
</feature>
<accession>J3NMD6</accession>
<feature type="compositionally biased region" description="Polar residues" evidence="4">
    <location>
        <begin position="44"/>
        <end position="55"/>
    </location>
</feature>
<reference evidence="7" key="2">
    <citation type="submission" date="2010-07" db="EMBL/GenBank/DDBJ databases">
        <authorList>
            <consortium name="The Broad Institute Genome Sequencing Platform"/>
            <consortium name="Broad Institute Genome Sequencing Center for Infectious Disease"/>
            <person name="Ma L.-J."/>
            <person name="Dead R."/>
            <person name="Young S."/>
            <person name="Zeng Q."/>
            <person name="Koehrsen M."/>
            <person name="Alvarado L."/>
            <person name="Berlin A."/>
            <person name="Chapman S.B."/>
            <person name="Chen Z."/>
            <person name="Freedman E."/>
            <person name="Gellesch M."/>
            <person name="Goldberg J."/>
            <person name="Griggs A."/>
            <person name="Gujja S."/>
            <person name="Heilman E.R."/>
            <person name="Heiman D."/>
            <person name="Hepburn T."/>
            <person name="Howarth C."/>
            <person name="Jen D."/>
            <person name="Larson L."/>
            <person name="Mehta T."/>
            <person name="Neiman D."/>
            <person name="Pearson M."/>
            <person name="Roberts A."/>
            <person name="Saif S."/>
            <person name="Shea T."/>
            <person name="Shenoy N."/>
            <person name="Sisk P."/>
            <person name="Stolte C."/>
            <person name="Sykes S."/>
            <person name="Walk T."/>
            <person name="White J."/>
            <person name="Yandava C."/>
            <person name="Haas B."/>
            <person name="Nusbaum C."/>
            <person name="Birren B."/>
        </authorList>
    </citation>
    <scope>NUCLEOTIDE SEQUENCE</scope>
    <source>
        <strain evidence="7">R3-111a-1</strain>
    </source>
</reference>
<feature type="compositionally biased region" description="Polar residues" evidence="4">
    <location>
        <begin position="513"/>
        <end position="528"/>
    </location>
</feature>
<evidence type="ECO:0000313" key="7">
    <source>
        <dbReference type="EMBL" id="EJT82467.1"/>
    </source>
</evidence>
<dbReference type="EnsemblFungi" id="EJT82467">
    <property type="protein sequence ID" value="EJT82467"/>
    <property type="gene ID" value="GGTG_02440"/>
</dbReference>
<evidence type="ECO:0000256" key="1">
    <source>
        <dbReference type="ARBA" id="ARBA00004123"/>
    </source>
</evidence>
<dbReference type="InterPro" id="IPR001005">
    <property type="entry name" value="SANT/Myb"/>
</dbReference>
<dbReference type="InterPro" id="IPR009057">
    <property type="entry name" value="Homeodomain-like_sf"/>
</dbReference>
<dbReference type="CDD" id="cd00167">
    <property type="entry name" value="SANT"/>
    <property type="match status" value="1"/>
</dbReference>
<reference evidence="8" key="5">
    <citation type="submission" date="2018-04" db="UniProtKB">
        <authorList>
            <consortium name="EnsemblFungi"/>
        </authorList>
    </citation>
    <scope>IDENTIFICATION</scope>
    <source>
        <strain evidence="8">R3-111a-1</strain>
    </source>
</reference>
<dbReference type="OrthoDB" id="39591at2759"/>
<dbReference type="HOGENOM" id="CLU_254549_0_0_1"/>
<organism evidence="7">
    <name type="scientific">Gaeumannomyces tritici (strain R3-111a-1)</name>
    <name type="common">Wheat and barley take-all root rot fungus</name>
    <name type="synonym">Gaeumannomyces graminis var. tritici</name>
    <dbReference type="NCBI Taxonomy" id="644352"/>
    <lineage>
        <taxon>Eukaryota</taxon>
        <taxon>Fungi</taxon>
        <taxon>Dikarya</taxon>
        <taxon>Ascomycota</taxon>
        <taxon>Pezizomycotina</taxon>
        <taxon>Sordariomycetes</taxon>
        <taxon>Sordariomycetidae</taxon>
        <taxon>Magnaporthales</taxon>
        <taxon>Magnaporthaceae</taxon>
        <taxon>Gaeumannomyces</taxon>
    </lineage>
</organism>
<feature type="compositionally biased region" description="Basic and acidic residues" evidence="4">
    <location>
        <begin position="1024"/>
        <end position="1036"/>
    </location>
</feature>
<feature type="compositionally biased region" description="Polar residues" evidence="4">
    <location>
        <begin position="607"/>
        <end position="616"/>
    </location>
</feature>
<feature type="compositionally biased region" description="Basic residues" evidence="4">
    <location>
        <begin position="185"/>
        <end position="194"/>
    </location>
</feature>
<feature type="compositionally biased region" description="Acidic residues" evidence="4">
    <location>
        <begin position="1375"/>
        <end position="1384"/>
    </location>
</feature>
<dbReference type="GeneID" id="20342898"/>
<name>J3NMD6_GAET3</name>
<evidence type="ECO:0000256" key="4">
    <source>
        <dbReference type="SAM" id="MobiDB-lite"/>
    </source>
</evidence>
<sequence length="1397" mass="151312">MGNEGSKPVAEEGATVLNSPERELTPPPGTGRYAGDDTVKAEPGTSSPPRSSLNIGTPDKRGATQFHHGFPDLQSQRKHVISASNPEFHHELPYLSSPNRVRPPSPPPATEPTPFVMPDIIDGLPQLPPSSPNETKPALSRKRQRAPAALAQNQEREPASPLPASSAVSAEAVTPQGLTKAQRKELRRQRKIAKRSGATSSDFSPSLNGAGAGDTLPAESLPALVEEPEDGHFDAMQDAAPSSKKKKSHSKRTINGLLPRSENQASEPIDQPEEPANGIDLSHHRTEEEGVVEASHIDGARDMQIDSGGESVALRKRKQSSQATLAAEQKQAKKVRKAHERGVSGGSLNGEAAHAQVGDEEMPDANRPMTPETGSPRLSAADLGAVNGRPEMTSPDSHAPDVVTPQEPPSTVKPRKRKGDLRHAKLQYAEANGVSTPKLALSEQLAEEGIAEARPGSPAPGDARANSHPISPAASVSPAAPSSPGQDPPRPTRQPMPDAPISDPEASEEIPDSVTSSLGPLRSINRSTTARKRHSTVAKTTNEAAHSNGDAIVATPKTQSSRKRLRKTVDLQPQVEEAAANAPASDGSSPNHEAPAPDGLSGDDATNLASSRQELASTPRHEDEAESSQSGRRSTRKRVSRPSYFEREVQSNKQVLKELPAPEAATPLKKPQRTAASATKRKTKEKRNKNDYASGPFTAQENAAIKRAVEEFRVDNDMSQVAINTMIHENPASAESTDLHRKLWDDVLPVCPDRKRQKIILRARAMFHNFAARGVFTAEEDEQLRELVERMGQKWAEIGKIVDRNPLDLRDRWRNYAVCGDKRKTTAWNEDEASRLVDLVVDSMKTTLRSRGQEFSDVESREQAEKDVPWDLISMHMDRTRSAKQCREKWSWLQARLAQNEDGSGSEDDVVAQALEKMRAGLRKMTPADKHALIRAIHKTNVSTDEKIPWPKLGDAAFRKRWNLDTLRIMWSRLRPTVSGHEHLSTRSVAQALLDSYDRDQVLTQLEDDDVDDDVEVSILDATSVEKRPRDSRKSSASDAAPSALRKRKRQHTKEGTQEKQGSGGEGASGISAKGIQTPKRRRAGESFGVAQRLSAQLSSARASQLKRPRSAGAQLSKEFVENSDGSDGEDGRPRSPEVPASPEPPERSTTGEEATVETSQLGNNNAASSHSPMDDGAGGSDDEDGDDARAETESVDLGAQPGSSEKPNGTHKAVSITEDILSEAEPQDQKETSTPAAVSRKRQASPTFSPAFAHGRFKKQRPSMQTYSSKKTPRTPFSARRTFDDVYDDIEEAHGESSQPAPASAEKSVGNKQGASAQPALIAGKAREGRKLAALESDSDSDMEDIPATLPKLTAHNTKDVSDSEKERRRLDQESDEDSDMEDIPARLPGTAEDSG</sequence>
<dbReference type="PANTHER" id="PTHR46380:SF2">
    <property type="entry name" value="CYCLIN-D-BINDING MYB-LIKE TRANSCRIPTION FACTOR 1"/>
    <property type="match status" value="1"/>
</dbReference>
<feature type="region of interest" description="Disordered" evidence="4">
    <location>
        <begin position="1"/>
        <end position="698"/>
    </location>
</feature>
<evidence type="ECO:0000256" key="3">
    <source>
        <dbReference type="ARBA" id="ARBA00023242"/>
    </source>
</evidence>
<evidence type="ECO:0008006" key="10">
    <source>
        <dbReference type="Google" id="ProtNLM"/>
    </source>
</evidence>
<dbReference type="GO" id="GO:0005634">
    <property type="term" value="C:nucleus"/>
    <property type="evidence" value="ECO:0007669"/>
    <property type="project" value="UniProtKB-SubCell"/>
</dbReference>
<evidence type="ECO:0000259" key="5">
    <source>
        <dbReference type="PROSITE" id="PS50090"/>
    </source>
</evidence>
<dbReference type="EMBL" id="GL385395">
    <property type="protein sequence ID" value="EJT82467.1"/>
    <property type="molecule type" value="Genomic_DNA"/>
</dbReference>
<keyword evidence="3" id="KW-0539">Nucleus</keyword>
<keyword evidence="2" id="KW-0238">DNA-binding</keyword>
<gene>
    <name evidence="8" type="primary">20342898</name>
    <name evidence="7" type="ORF">GGTG_02440</name>
</gene>
<dbReference type="GO" id="GO:0000976">
    <property type="term" value="F:transcription cis-regulatory region binding"/>
    <property type="evidence" value="ECO:0007669"/>
    <property type="project" value="TreeGrafter"/>
</dbReference>
<feature type="compositionally biased region" description="Pro residues" evidence="4">
    <location>
        <begin position="101"/>
        <end position="111"/>
    </location>
</feature>
<feature type="compositionally biased region" description="Basic and acidic residues" evidence="4">
    <location>
        <begin position="1358"/>
        <end position="1374"/>
    </location>
</feature>
<dbReference type="PROSITE" id="PS51294">
    <property type="entry name" value="HTH_MYB"/>
    <property type="match status" value="1"/>
</dbReference>
<proteinExistence type="predicted"/>
<feature type="domain" description="HTH myb-type" evidence="6">
    <location>
        <begin position="768"/>
        <end position="821"/>
    </location>
</feature>
<feature type="compositionally biased region" description="Polar residues" evidence="4">
    <location>
        <begin position="1157"/>
        <end position="1172"/>
    </location>
</feature>
<keyword evidence="9" id="KW-1185">Reference proteome</keyword>
<dbReference type="Proteomes" id="UP000006039">
    <property type="component" value="Unassembled WGS sequence"/>
</dbReference>
<dbReference type="GO" id="GO:0003700">
    <property type="term" value="F:DNA-binding transcription factor activity"/>
    <property type="evidence" value="ECO:0007669"/>
    <property type="project" value="TreeGrafter"/>
</dbReference>
<dbReference type="InterPro" id="IPR017930">
    <property type="entry name" value="Myb_dom"/>
</dbReference>
<feature type="compositionally biased region" description="Basic and acidic residues" evidence="4">
    <location>
        <begin position="295"/>
        <end position="304"/>
    </location>
</feature>
<feature type="region of interest" description="Disordered" evidence="4">
    <location>
        <begin position="1020"/>
        <end position="1397"/>
    </location>
</feature>
<dbReference type="RefSeq" id="XP_009218476.1">
    <property type="nucleotide sequence ID" value="XM_009220212.1"/>
</dbReference>
<dbReference type="Pfam" id="PF13921">
    <property type="entry name" value="Myb_DNA-bind_6"/>
    <property type="match status" value="1"/>
</dbReference>
<evidence type="ECO:0000313" key="8">
    <source>
        <dbReference type="EnsemblFungi" id="EJT82467"/>
    </source>
</evidence>
<feature type="compositionally biased region" description="Low complexity" evidence="4">
    <location>
        <begin position="162"/>
        <end position="175"/>
    </location>
</feature>
<evidence type="ECO:0000256" key="2">
    <source>
        <dbReference type="ARBA" id="ARBA00023125"/>
    </source>
</evidence>
<feature type="compositionally biased region" description="Pro residues" evidence="4">
    <location>
        <begin position="486"/>
        <end position="498"/>
    </location>
</feature>
<protein>
    <recommendedName>
        <fullName evidence="10">DNA-binding protein REB1</fullName>
    </recommendedName>
</protein>
<dbReference type="STRING" id="644352.J3NMD6"/>
<evidence type="ECO:0000259" key="6">
    <source>
        <dbReference type="PROSITE" id="PS51294"/>
    </source>
</evidence>
<reference evidence="7" key="3">
    <citation type="submission" date="2010-09" db="EMBL/GenBank/DDBJ databases">
        <title>Annotation of Gaeumannomyces graminis var. tritici R3-111a-1.</title>
        <authorList>
            <consortium name="The Broad Institute Genome Sequencing Platform"/>
            <person name="Ma L.-J."/>
            <person name="Dead R."/>
            <person name="Young S.K."/>
            <person name="Zeng Q."/>
            <person name="Gargeya S."/>
            <person name="Fitzgerald M."/>
            <person name="Haas B."/>
            <person name="Abouelleil A."/>
            <person name="Alvarado L."/>
            <person name="Arachchi H.M."/>
            <person name="Berlin A."/>
            <person name="Brown A."/>
            <person name="Chapman S.B."/>
            <person name="Chen Z."/>
            <person name="Dunbar C."/>
            <person name="Freedman E."/>
            <person name="Gearin G."/>
            <person name="Gellesch M."/>
            <person name="Goldberg J."/>
            <person name="Griggs A."/>
            <person name="Gujja S."/>
            <person name="Heiman D."/>
            <person name="Howarth C."/>
            <person name="Larson L."/>
            <person name="Lui A."/>
            <person name="MacDonald P.J.P."/>
            <person name="Mehta T."/>
            <person name="Montmayeur A."/>
            <person name="Murphy C."/>
            <person name="Neiman D."/>
            <person name="Pearson M."/>
            <person name="Priest M."/>
            <person name="Roberts A."/>
            <person name="Saif S."/>
            <person name="Shea T."/>
            <person name="Shenoy N."/>
            <person name="Sisk P."/>
            <person name="Stolte C."/>
            <person name="Sykes S."/>
            <person name="Yandava C."/>
            <person name="Wortman J."/>
            <person name="Nusbaum C."/>
            <person name="Birren B."/>
        </authorList>
    </citation>
    <scope>NUCLEOTIDE SEQUENCE</scope>
    <source>
        <strain evidence="7">R3-111a-1</strain>
    </source>
</reference>